<dbReference type="InterPro" id="IPR051532">
    <property type="entry name" value="Ester_Hydrolysis_Enzymes"/>
</dbReference>
<organism evidence="3">
    <name type="scientific">Elizabethkingia anophelis</name>
    <dbReference type="NCBI Taxonomy" id="1117645"/>
    <lineage>
        <taxon>Bacteria</taxon>
        <taxon>Pseudomonadati</taxon>
        <taxon>Bacteroidota</taxon>
        <taxon>Flavobacteriia</taxon>
        <taxon>Flavobacteriales</taxon>
        <taxon>Weeksellaceae</taxon>
        <taxon>Elizabethkingia</taxon>
    </lineage>
</organism>
<reference evidence="3" key="2">
    <citation type="submission" date="2016-06" db="EMBL/GenBank/DDBJ databases">
        <authorList>
            <person name="Nicholson A.C."/>
        </authorList>
    </citation>
    <scope>NUCLEOTIDE SEQUENCE [LARGE SCALE GENOMIC DNA]</scope>
    <source>
        <strain evidence="3">E6809</strain>
    </source>
</reference>
<dbReference type="SUPFAM" id="SSF52266">
    <property type="entry name" value="SGNH hydrolase"/>
    <property type="match status" value="1"/>
</dbReference>
<name>A0A494J7T7_9FLAO</name>
<dbReference type="Gene3D" id="3.40.50.1110">
    <property type="entry name" value="SGNH hydrolase"/>
    <property type="match status" value="1"/>
</dbReference>
<evidence type="ECO:0000313" key="4">
    <source>
        <dbReference type="Proteomes" id="UP000189738"/>
    </source>
</evidence>
<dbReference type="PANTHER" id="PTHR30383:SF5">
    <property type="entry name" value="SGNH HYDROLASE-TYPE ESTERASE DOMAIN-CONTAINING PROTEIN"/>
    <property type="match status" value="1"/>
</dbReference>
<gene>
    <name evidence="2" type="ORF">AYC66_10020</name>
    <name evidence="3" type="ORF">BAY09_02155</name>
</gene>
<dbReference type="RefSeq" id="WP_078690707.1">
    <property type="nucleotide sequence ID" value="NZ_CP014339.1"/>
</dbReference>
<dbReference type="EMBL" id="MAHS01000009">
    <property type="protein sequence ID" value="OPB49548.1"/>
    <property type="molecule type" value="Genomic_DNA"/>
</dbReference>
<proteinExistence type="predicted"/>
<dbReference type="Pfam" id="PF13472">
    <property type="entry name" value="Lipase_GDSL_2"/>
    <property type="match status" value="1"/>
</dbReference>
<dbReference type="AlphaFoldDB" id="A0A494J7T7"/>
<accession>A0A494J7T7</accession>
<evidence type="ECO:0000313" key="2">
    <source>
        <dbReference type="EMBL" id="AQX50988.1"/>
    </source>
</evidence>
<reference evidence="2 4" key="1">
    <citation type="submission" date="2016-02" db="EMBL/GenBank/DDBJ databases">
        <authorList>
            <person name="Nicholson A.C."/>
            <person name="Humrighouse B.W."/>
            <person name="Loparev V."/>
            <person name="Emery B."/>
            <person name="Graziano J."/>
            <person name="McQuiston J.R."/>
        </authorList>
    </citation>
    <scope>NUCLEOTIDE SEQUENCE [LARGE SCALE GENOMIC DNA]</scope>
    <source>
        <strain evidence="2 4">E6809</strain>
    </source>
</reference>
<protein>
    <submittedName>
        <fullName evidence="3">Peptidase</fullName>
    </submittedName>
</protein>
<evidence type="ECO:0000259" key="1">
    <source>
        <dbReference type="Pfam" id="PF13472"/>
    </source>
</evidence>
<dbReference type="PANTHER" id="PTHR30383">
    <property type="entry name" value="THIOESTERASE 1/PROTEASE 1/LYSOPHOSPHOLIPASE L1"/>
    <property type="match status" value="1"/>
</dbReference>
<dbReference type="InterPro" id="IPR013830">
    <property type="entry name" value="SGNH_hydro"/>
</dbReference>
<dbReference type="InterPro" id="IPR036514">
    <property type="entry name" value="SGNH_hydro_sf"/>
</dbReference>
<feature type="domain" description="SGNH hydrolase-type esterase" evidence="1">
    <location>
        <begin position="6"/>
        <end position="192"/>
    </location>
</feature>
<dbReference type="GO" id="GO:0004622">
    <property type="term" value="F:phosphatidylcholine lysophospholipase activity"/>
    <property type="evidence" value="ECO:0007669"/>
    <property type="project" value="TreeGrafter"/>
</dbReference>
<sequence length="206" mass="23189">MINCLCFGDSITYGEYDGVSGGWTDILKRYFHSRFINENIEELNVFNLGIGGETTDGIVKRFSAEVAARTSPDQNLIFFAYGANDVALKEGYRMVESEKFKTNLREVIGKAKEITSHLHIISILPVASAIDGITVPSGKQRSNQIIEEYNQVLQEFAVQYGIAFINLYNSFFKEKDILLSGDGVHPNDKGYQFVAEHIKPFIEKFL</sequence>
<dbReference type="Proteomes" id="UP000189738">
    <property type="component" value="Chromosome"/>
</dbReference>
<dbReference type="EMBL" id="CP014339">
    <property type="protein sequence ID" value="AQX50988.1"/>
    <property type="molecule type" value="Genomic_DNA"/>
</dbReference>
<evidence type="ECO:0000313" key="3">
    <source>
        <dbReference type="EMBL" id="OPB49548.1"/>
    </source>
</evidence>